<gene>
    <name evidence="2" type="ORF">C6Y45_02510</name>
</gene>
<dbReference type="Proteomes" id="UP000240509">
    <property type="component" value="Unassembled WGS sequence"/>
</dbReference>
<sequence>MQIKYNIIPKSKVRFCLDTYSIEKALEVLESSGYRCIPVLSDDEKTFKGNIYAQLIYQALWRGSADIKEPVTTLLQDTDVFIQERASFFRIFSSIKKYPYLAVTDELGHFTGILTHANVMGILEDSWGIKKGNHTMTISTQEYQGALSAIMAKIKDYTSIYSMMTLDNESTFFRRVIITLPKDMPEEKLSQLIRHLEDEGFRVSDVEQI</sequence>
<dbReference type="PIRSF" id="PIRSF035040">
    <property type="entry name" value="UCP035040_CBS_Lmo0553"/>
    <property type="match status" value="1"/>
</dbReference>
<dbReference type="AlphaFoldDB" id="A0A2T4UA48"/>
<evidence type="ECO:0000259" key="1">
    <source>
        <dbReference type="Pfam" id="PF00571"/>
    </source>
</evidence>
<keyword evidence="3" id="KW-1185">Reference proteome</keyword>
<accession>A0A2T4UA48</accession>
<dbReference type="RefSeq" id="WP_107583449.1">
    <property type="nucleotide sequence ID" value="NZ_PZJJ01000002.1"/>
</dbReference>
<evidence type="ECO:0000313" key="3">
    <source>
        <dbReference type="Proteomes" id="UP000240509"/>
    </source>
</evidence>
<dbReference type="NCBIfam" id="NF038387">
    <property type="entry name" value="CBS_CbpA"/>
    <property type="match status" value="1"/>
</dbReference>
<dbReference type="InterPro" id="IPR017036">
    <property type="entry name" value="Lmo0553-like"/>
</dbReference>
<feature type="domain" description="CBS" evidence="1">
    <location>
        <begin position="9"/>
        <end position="51"/>
    </location>
</feature>
<reference evidence="2 3" key="1">
    <citation type="submission" date="2018-03" db="EMBL/GenBank/DDBJ databases">
        <title>Alkalicoccus saliphilus sp. nov., isolated from a mineral pool.</title>
        <authorList>
            <person name="Zhao B."/>
        </authorList>
    </citation>
    <scope>NUCLEOTIDE SEQUENCE [LARGE SCALE GENOMIC DNA]</scope>
    <source>
        <strain evidence="2 3">6AG</strain>
    </source>
</reference>
<protein>
    <submittedName>
        <fullName evidence="2">CBS domain-containing protein</fullName>
    </submittedName>
</protein>
<dbReference type="EMBL" id="PZJJ01000002">
    <property type="protein sequence ID" value="PTL40271.1"/>
    <property type="molecule type" value="Genomic_DNA"/>
</dbReference>
<dbReference type="InterPro" id="IPR000644">
    <property type="entry name" value="CBS_dom"/>
</dbReference>
<dbReference type="Pfam" id="PF00571">
    <property type="entry name" value="CBS"/>
    <property type="match status" value="1"/>
</dbReference>
<proteinExistence type="predicted"/>
<dbReference type="OrthoDB" id="1706107at2"/>
<comment type="caution">
    <text evidence="2">The sequence shown here is derived from an EMBL/GenBank/DDBJ whole genome shotgun (WGS) entry which is preliminary data.</text>
</comment>
<evidence type="ECO:0000313" key="2">
    <source>
        <dbReference type="EMBL" id="PTL40271.1"/>
    </source>
</evidence>
<organism evidence="2 3">
    <name type="scientific">Alkalicoccus saliphilus</name>
    <dbReference type="NCBI Taxonomy" id="200989"/>
    <lineage>
        <taxon>Bacteria</taxon>
        <taxon>Bacillati</taxon>
        <taxon>Bacillota</taxon>
        <taxon>Bacilli</taxon>
        <taxon>Bacillales</taxon>
        <taxon>Bacillaceae</taxon>
        <taxon>Alkalicoccus</taxon>
    </lineage>
</organism>
<name>A0A2T4UA48_9BACI</name>
<dbReference type="InterPro" id="IPR046342">
    <property type="entry name" value="CBS_dom_sf"/>
</dbReference>
<dbReference type="Gene3D" id="3.10.580.10">
    <property type="entry name" value="CBS-domain"/>
    <property type="match status" value="1"/>
</dbReference>
<dbReference type="SUPFAM" id="SSF54631">
    <property type="entry name" value="CBS-domain pair"/>
    <property type="match status" value="1"/>
</dbReference>